<gene>
    <name evidence="2" type="ORF">ATO7_00450</name>
</gene>
<dbReference type="PIRSF" id="PIRSF003113">
    <property type="entry name" value="BolA"/>
    <property type="match status" value="1"/>
</dbReference>
<dbReference type="InterPro" id="IPR036065">
    <property type="entry name" value="BolA-like_sf"/>
</dbReference>
<name>A0A1Y1SGH6_9GAMM</name>
<dbReference type="PANTHER" id="PTHR46230:SF7">
    <property type="entry name" value="BOLA-LIKE PROTEIN 1"/>
    <property type="match status" value="1"/>
</dbReference>
<dbReference type="OrthoDB" id="9801469at2"/>
<reference evidence="2 3" key="1">
    <citation type="submission" date="2013-04" db="EMBL/GenBank/DDBJ databases">
        <title>Oceanococcus atlanticus 22II-S10r2 Genome Sequencing.</title>
        <authorList>
            <person name="Lai Q."/>
            <person name="Li G."/>
            <person name="Shao Z."/>
        </authorList>
    </citation>
    <scope>NUCLEOTIDE SEQUENCE [LARGE SCALE GENOMIC DNA]</scope>
    <source>
        <strain evidence="2 3">22II-S10r2</strain>
    </source>
</reference>
<dbReference type="AlphaFoldDB" id="A0A1Y1SGH6"/>
<dbReference type="Gene3D" id="3.30.300.90">
    <property type="entry name" value="BolA-like"/>
    <property type="match status" value="1"/>
</dbReference>
<comment type="caution">
    <text evidence="2">The sequence shown here is derived from an EMBL/GenBank/DDBJ whole genome shotgun (WGS) entry which is preliminary data.</text>
</comment>
<proteinExistence type="inferred from homology"/>
<protein>
    <submittedName>
        <fullName evidence="2">BolA protein</fullName>
    </submittedName>
</protein>
<keyword evidence="3" id="KW-1185">Reference proteome</keyword>
<accession>A0A1Y1SGH6</accession>
<evidence type="ECO:0000313" key="2">
    <source>
        <dbReference type="EMBL" id="ORE88299.1"/>
    </source>
</evidence>
<dbReference type="RefSeq" id="WP_083558956.1">
    <property type="nucleotide sequence ID" value="NZ_AQQV01000001.1"/>
</dbReference>
<dbReference type="InterPro" id="IPR002634">
    <property type="entry name" value="BolA"/>
</dbReference>
<evidence type="ECO:0000313" key="3">
    <source>
        <dbReference type="Proteomes" id="UP000192342"/>
    </source>
</evidence>
<sequence>MSDRVERIRALLEQAFAPTELDIRDDSHLHVGHAGARGGAGHYSVSIRAAAFAGKKPLEAHRMVYAAVDEMMGSEIHALSISARAQ</sequence>
<dbReference type="SUPFAM" id="SSF82657">
    <property type="entry name" value="BolA-like"/>
    <property type="match status" value="1"/>
</dbReference>
<dbReference type="GO" id="GO:0016226">
    <property type="term" value="P:iron-sulfur cluster assembly"/>
    <property type="evidence" value="ECO:0007669"/>
    <property type="project" value="TreeGrafter"/>
</dbReference>
<organism evidence="2 3">
    <name type="scientific">Oceanococcus atlanticus</name>
    <dbReference type="NCBI Taxonomy" id="1317117"/>
    <lineage>
        <taxon>Bacteria</taxon>
        <taxon>Pseudomonadati</taxon>
        <taxon>Pseudomonadota</taxon>
        <taxon>Gammaproteobacteria</taxon>
        <taxon>Chromatiales</taxon>
        <taxon>Oceanococcaceae</taxon>
        <taxon>Oceanococcus</taxon>
    </lineage>
</organism>
<dbReference type="Proteomes" id="UP000192342">
    <property type="component" value="Unassembled WGS sequence"/>
</dbReference>
<evidence type="ECO:0000256" key="1">
    <source>
        <dbReference type="RuleBase" id="RU003860"/>
    </source>
</evidence>
<comment type="similarity">
    <text evidence="1">Belongs to the BolA/IbaG family.</text>
</comment>
<dbReference type="PANTHER" id="PTHR46230">
    <property type="match status" value="1"/>
</dbReference>
<dbReference type="Pfam" id="PF01722">
    <property type="entry name" value="BolA"/>
    <property type="match status" value="1"/>
</dbReference>
<dbReference type="STRING" id="1317117.ATO7_00450"/>
<dbReference type="EMBL" id="AQQV01000001">
    <property type="protein sequence ID" value="ORE88299.1"/>
    <property type="molecule type" value="Genomic_DNA"/>
</dbReference>